<dbReference type="AlphaFoldDB" id="A0A1I7WD68"/>
<sequence>MAELMLGKPLFPGESAIDQIVEIIKIDFKDICKVFVPHIFQPMSWEKEMPNGELMPRLFDWLEKEVDIRPDLNRKIFPKTSDVEDCSETNKLTYCE</sequence>
<organism evidence="1 2">
    <name type="scientific">Heterorhabditis bacteriophora</name>
    <name type="common">Entomopathogenic nematode worm</name>
    <dbReference type="NCBI Taxonomy" id="37862"/>
    <lineage>
        <taxon>Eukaryota</taxon>
        <taxon>Metazoa</taxon>
        <taxon>Ecdysozoa</taxon>
        <taxon>Nematoda</taxon>
        <taxon>Chromadorea</taxon>
        <taxon>Rhabditida</taxon>
        <taxon>Rhabditina</taxon>
        <taxon>Rhabditomorpha</taxon>
        <taxon>Strongyloidea</taxon>
        <taxon>Heterorhabditidae</taxon>
        <taxon>Heterorhabditis</taxon>
    </lineage>
</organism>
<dbReference type="Proteomes" id="UP000095283">
    <property type="component" value="Unplaced"/>
</dbReference>
<accession>A0A1I7WD68</accession>
<evidence type="ECO:0000313" key="1">
    <source>
        <dbReference type="Proteomes" id="UP000095283"/>
    </source>
</evidence>
<name>A0A1I7WD68_HETBA</name>
<proteinExistence type="predicted"/>
<evidence type="ECO:0000313" key="2">
    <source>
        <dbReference type="WBParaSite" id="Hba_02651"/>
    </source>
</evidence>
<protein>
    <submittedName>
        <fullName evidence="2">Protein kinase domain-containing protein</fullName>
    </submittedName>
</protein>
<reference evidence="2" key="1">
    <citation type="submission" date="2016-11" db="UniProtKB">
        <authorList>
            <consortium name="WormBaseParasite"/>
        </authorList>
    </citation>
    <scope>IDENTIFICATION</scope>
</reference>
<keyword evidence="1" id="KW-1185">Reference proteome</keyword>
<dbReference type="WBParaSite" id="Hba_02651">
    <property type="protein sequence ID" value="Hba_02651"/>
    <property type="gene ID" value="Hba_02651"/>
</dbReference>